<accession>A0A5J4Q1X6</accession>
<evidence type="ECO:0000313" key="4">
    <source>
        <dbReference type="EMBL" id="KAA6315048.1"/>
    </source>
</evidence>
<evidence type="ECO:0000256" key="1">
    <source>
        <dbReference type="ARBA" id="ARBA00001966"/>
    </source>
</evidence>
<dbReference type="AlphaFoldDB" id="A0A5J4Q1X6"/>
<evidence type="ECO:0000256" key="2">
    <source>
        <dbReference type="ARBA" id="ARBA00022485"/>
    </source>
</evidence>
<evidence type="ECO:0000259" key="3">
    <source>
        <dbReference type="Pfam" id="PF04551"/>
    </source>
</evidence>
<keyword evidence="2" id="KW-0411">Iron-sulfur</keyword>
<organism evidence="4">
    <name type="scientific">termite gut metagenome</name>
    <dbReference type="NCBI Taxonomy" id="433724"/>
    <lineage>
        <taxon>unclassified sequences</taxon>
        <taxon>metagenomes</taxon>
        <taxon>organismal metagenomes</taxon>
    </lineage>
</organism>
<dbReference type="GO" id="GO:0019288">
    <property type="term" value="P:isopentenyl diphosphate biosynthetic process, methylerythritol 4-phosphate pathway"/>
    <property type="evidence" value="ECO:0007669"/>
    <property type="project" value="TreeGrafter"/>
</dbReference>
<dbReference type="InterPro" id="IPR004588">
    <property type="entry name" value="IspG_bac-typ"/>
</dbReference>
<dbReference type="Gene3D" id="3.20.20.20">
    <property type="entry name" value="Dihydropteroate synthase-like"/>
    <property type="match status" value="1"/>
</dbReference>
<dbReference type="InterPro" id="IPR058578">
    <property type="entry name" value="IspG_TIM"/>
</dbReference>
<dbReference type="PANTHER" id="PTHR30454:SF0">
    <property type="entry name" value="4-HYDROXY-3-METHYLBUT-2-EN-1-YL DIPHOSPHATE SYNTHASE (FERREDOXIN), CHLOROPLASTIC"/>
    <property type="match status" value="1"/>
</dbReference>
<reference evidence="4" key="1">
    <citation type="submission" date="2019-03" db="EMBL/GenBank/DDBJ databases">
        <title>Single cell metagenomics reveals metabolic interactions within the superorganism composed of flagellate Streblomastix strix and complex community of Bacteroidetes bacteria on its surface.</title>
        <authorList>
            <person name="Treitli S.C."/>
            <person name="Kolisko M."/>
            <person name="Husnik F."/>
            <person name="Keeling P."/>
            <person name="Hampl V."/>
        </authorList>
    </citation>
    <scope>NUCLEOTIDE SEQUENCE</scope>
    <source>
        <strain evidence="4">STM</strain>
    </source>
</reference>
<keyword evidence="2" id="KW-0479">Metal-binding</keyword>
<protein>
    <submittedName>
        <fullName evidence="4">4-hydroxy-3-methylbut-2-en-1-yl diphosphate synthase (Ferredoxin)</fullName>
        <ecNumber evidence="4">1.17.7.1</ecNumber>
    </submittedName>
</protein>
<name>A0A5J4Q1X6_9ZZZZ</name>
<keyword evidence="4" id="KW-0560">Oxidoreductase</keyword>
<proteinExistence type="predicted"/>
<dbReference type="EMBL" id="SNRY01005403">
    <property type="protein sequence ID" value="KAA6315048.1"/>
    <property type="molecule type" value="Genomic_DNA"/>
</dbReference>
<feature type="domain" description="IspG TIM-barrel" evidence="3">
    <location>
        <begin position="9"/>
        <end position="239"/>
    </location>
</feature>
<dbReference type="GO" id="GO:0046429">
    <property type="term" value="F:4-hydroxy-3-methylbut-2-en-1-yl diphosphate synthase activity (ferredoxin)"/>
    <property type="evidence" value="ECO:0007669"/>
    <property type="project" value="UniProtKB-EC"/>
</dbReference>
<dbReference type="EC" id="1.17.7.1" evidence="4"/>
<dbReference type="InterPro" id="IPR011005">
    <property type="entry name" value="Dihydropteroate_synth-like_sf"/>
</dbReference>
<dbReference type="GO" id="GO:0016114">
    <property type="term" value="P:terpenoid biosynthetic process"/>
    <property type="evidence" value="ECO:0007669"/>
    <property type="project" value="InterPro"/>
</dbReference>
<dbReference type="Pfam" id="PF04551">
    <property type="entry name" value="GcpE"/>
    <property type="match status" value="1"/>
</dbReference>
<comment type="caution">
    <text evidence="4">The sequence shown here is derived from an EMBL/GenBank/DDBJ whole genome shotgun (WGS) entry which is preliminary data.</text>
</comment>
<dbReference type="PANTHER" id="PTHR30454">
    <property type="entry name" value="4-HYDROXY-3-METHYLBUT-2-EN-1-YL DIPHOSPHATE SYNTHASE"/>
    <property type="match status" value="1"/>
</dbReference>
<dbReference type="SUPFAM" id="SSF51717">
    <property type="entry name" value="Dihydropteroate synthetase-like"/>
    <property type="match status" value="1"/>
</dbReference>
<sequence length="239" mass="26270">MFNYSRRPTSEVHIGAVPLGGNNPIRLQSMTNTSTQDTVACVEQAKRIADAGGEYVRLTTQGVKEAENLREINASLRSQGYMVPLIADVHFNPKVADVAALYAEKVRINPGNYSKELEEIREHFTPFLNICRENHTAIRIGVNHGSLSDRIMSRYGDTAEGMVESCMEFLRICKEEDFTDVVISIKASNTVVMVRTVRLLAAVMDKEGMNFPLHLGVTEAGEGEDGRIKSALGIGALLA</sequence>
<gene>
    <name evidence="4" type="ORF">EZS27_034435</name>
</gene>
<keyword evidence="2" id="KW-0408">Iron</keyword>
<comment type="cofactor">
    <cofactor evidence="1">
        <name>[4Fe-4S] cluster</name>
        <dbReference type="ChEBI" id="CHEBI:49883"/>
    </cofactor>
</comment>
<dbReference type="GO" id="GO:0051539">
    <property type="term" value="F:4 iron, 4 sulfur cluster binding"/>
    <property type="evidence" value="ECO:0007669"/>
    <property type="project" value="UniProtKB-KW"/>
</dbReference>
<keyword evidence="2" id="KW-0004">4Fe-4S</keyword>
<feature type="non-terminal residue" evidence="4">
    <location>
        <position position="239"/>
    </location>
</feature>